<name>A0A090WBZ6_9FLAO</name>
<sequence length="65" mass="7132">MNGVRLYLAAYPEKNYQNTLFFAPTGYTVNSEASFFNTSFLLDDADDDIPVDPLNDGGTGETGYP</sequence>
<comment type="caution">
    <text evidence="1">The sequence shown here is derived from an EMBL/GenBank/DDBJ whole genome shotgun (WGS) entry which is preliminary data.</text>
</comment>
<dbReference type="EMBL" id="BBNQ01000032">
    <property type="protein sequence ID" value="GAL65057.1"/>
    <property type="molecule type" value="Genomic_DNA"/>
</dbReference>
<evidence type="ECO:0000313" key="2">
    <source>
        <dbReference type="Proteomes" id="UP000029644"/>
    </source>
</evidence>
<proteinExistence type="predicted"/>
<protein>
    <submittedName>
        <fullName evidence="1">Uncharacterized protein</fullName>
    </submittedName>
</protein>
<evidence type="ECO:0000313" key="1">
    <source>
        <dbReference type="EMBL" id="GAL65057.1"/>
    </source>
</evidence>
<organism evidence="1 2">
    <name type="scientific">Algibacter lectus</name>
    <dbReference type="NCBI Taxonomy" id="221126"/>
    <lineage>
        <taxon>Bacteria</taxon>
        <taxon>Pseudomonadati</taxon>
        <taxon>Bacteroidota</taxon>
        <taxon>Flavobacteriia</taxon>
        <taxon>Flavobacteriales</taxon>
        <taxon>Flavobacteriaceae</taxon>
        <taxon>Algibacter</taxon>
    </lineage>
</organism>
<reference evidence="1 2" key="1">
    <citation type="journal article" date="2014" name="Genome Announc.">
        <title>Draft Genome Sequences of Marine Flavobacterium Algibacter lectus Strains SS8 and NR4.</title>
        <authorList>
            <person name="Takatani N."/>
            <person name="Nakanishi M."/>
            <person name="Meirelles P."/>
            <person name="Mino S."/>
            <person name="Suda W."/>
            <person name="Oshima K."/>
            <person name="Hattori M."/>
            <person name="Ohkuma M."/>
            <person name="Hosokawa M."/>
            <person name="Miyashita K."/>
            <person name="Thompson F.L."/>
            <person name="Niwa A."/>
            <person name="Sawabe T."/>
            <person name="Sawabe T."/>
        </authorList>
    </citation>
    <scope>NUCLEOTIDE SEQUENCE [LARGE SCALE GENOMIC DNA]</scope>
    <source>
        <strain evidence="1 2">JCM 19300</strain>
    </source>
</reference>
<gene>
    <name evidence="1" type="ORF">JCM19300_219</name>
</gene>
<dbReference type="Proteomes" id="UP000029644">
    <property type="component" value="Unassembled WGS sequence"/>
</dbReference>
<dbReference type="AlphaFoldDB" id="A0A090WBZ6"/>
<accession>A0A090WBZ6</accession>